<evidence type="ECO:0000256" key="6">
    <source>
        <dbReference type="ARBA" id="ARBA00022618"/>
    </source>
</evidence>
<reference evidence="12" key="1">
    <citation type="journal article" date="2020" name="Stud. Mycol.">
        <title>101 Dothideomycetes genomes: a test case for predicting lifestyles and emergence of pathogens.</title>
        <authorList>
            <person name="Haridas S."/>
            <person name="Albert R."/>
            <person name="Binder M."/>
            <person name="Bloem J."/>
            <person name="Labutti K."/>
            <person name="Salamov A."/>
            <person name="Andreopoulos B."/>
            <person name="Baker S."/>
            <person name="Barry K."/>
            <person name="Bills G."/>
            <person name="Bluhm B."/>
            <person name="Cannon C."/>
            <person name="Castanera R."/>
            <person name="Culley D."/>
            <person name="Daum C."/>
            <person name="Ezra D."/>
            <person name="Gonzalez J."/>
            <person name="Henrissat B."/>
            <person name="Kuo A."/>
            <person name="Liang C."/>
            <person name="Lipzen A."/>
            <person name="Lutzoni F."/>
            <person name="Magnuson J."/>
            <person name="Mondo S."/>
            <person name="Nolan M."/>
            <person name="Ohm R."/>
            <person name="Pangilinan J."/>
            <person name="Park H.-J."/>
            <person name="Ramirez L."/>
            <person name="Alfaro M."/>
            <person name="Sun H."/>
            <person name="Tritt A."/>
            <person name="Yoshinaga Y."/>
            <person name="Zwiers L.-H."/>
            <person name="Turgeon B."/>
            <person name="Goodwin S."/>
            <person name="Spatafora J."/>
            <person name="Crous P."/>
            <person name="Grigoriev I."/>
        </authorList>
    </citation>
    <scope>NUCLEOTIDE SEQUENCE</scope>
    <source>
        <strain evidence="12">CBS 116005</strain>
    </source>
</reference>
<dbReference type="AlphaFoldDB" id="A0A6G1L0P7"/>
<keyword evidence="10" id="KW-0131">Cell cycle</keyword>
<dbReference type="GO" id="GO:0070651">
    <property type="term" value="P:nonfunctional rRNA decay"/>
    <property type="evidence" value="ECO:0007669"/>
    <property type="project" value="TreeGrafter"/>
</dbReference>
<comment type="subcellular location">
    <subcellularLocation>
        <location evidence="2">Cytoplasm</location>
    </subcellularLocation>
</comment>
<dbReference type="GO" id="GO:0005739">
    <property type="term" value="C:mitochondrion"/>
    <property type="evidence" value="ECO:0007669"/>
    <property type="project" value="UniProtKB-ARBA"/>
</dbReference>
<dbReference type="SMART" id="SM01194">
    <property type="entry name" value="eRF1_1"/>
    <property type="match status" value="1"/>
</dbReference>
<dbReference type="SUPFAM" id="SSF159065">
    <property type="entry name" value="Dom34/Pelota N-terminal domain-like"/>
    <property type="match status" value="1"/>
</dbReference>
<dbReference type="InterPro" id="IPR058547">
    <property type="entry name" value="Pelota_N"/>
</dbReference>
<dbReference type="InterPro" id="IPR006175">
    <property type="entry name" value="YjgF/YER057c/UK114"/>
</dbReference>
<evidence type="ECO:0000256" key="5">
    <source>
        <dbReference type="ARBA" id="ARBA00022490"/>
    </source>
</evidence>
<comment type="similarity">
    <text evidence="3">Belongs to the eukaryotic release factor 1 family. Pelota subfamily.</text>
</comment>
<dbReference type="Gene3D" id="2.30.30.870">
    <property type="entry name" value="Pelota, domain A"/>
    <property type="match status" value="1"/>
</dbReference>
<dbReference type="FunFam" id="3.30.1330.30:FF:000008">
    <property type="entry name" value="Protein pelota homolog"/>
    <property type="match status" value="1"/>
</dbReference>
<evidence type="ECO:0000256" key="2">
    <source>
        <dbReference type="ARBA" id="ARBA00004496"/>
    </source>
</evidence>
<dbReference type="Pfam" id="PF01042">
    <property type="entry name" value="Ribonuc_L-PSP"/>
    <property type="match status" value="1"/>
</dbReference>
<keyword evidence="7" id="KW-0479">Metal-binding</keyword>
<dbReference type="FunFam" id="3.30.1330.40:FF:000001">
    <property type="entry name" value="L-PSP family endoribonuclease"/>
    <property type="match status" value="1"/>
</dbReference>
<dbReference type="CDD" id="cd00448">
    <property type="entry name" value="YjgF_YER057c_UK114_family"/>
    <property type="match status" value="1"/>
</dbReference>
<dbReference type="GO" id="GO:0006412">
    <property type="term" value="P:translation"/>
    <property type="evidence" value="ECO:0007669"/>
    <property type="project" value="UniProtKB-ARBA"/>
</dbReference>
<dbReference type="GO" id="GO:0070966">
    <property type="term" value="P:nuclear-transcribed mRNA catabolic process, no-go decay"/>
    <property type="evidence" value="ECO:0007669"/>
    <property type="project" value="InterPro"/>
</dbReference>
<dbReference type="EMBL" id="ML995870">
    <property type="protein sequence ID" value="KAF2766503.1"/>
    <property type="molecule type" value="Genomic_DNA"/>
</dbReference>
<keyword evidence="5" id="KW-0963">Cytoplasm</keyword>
<dbReference type="PANTHER" id="PTHR10853:SF0">
    <property type="entry name" value="PROTEIN PELOTA HOMOLOG"/>
    <property type="match status" value="1"/>
</dbReference>
<dbReference type="Gene3D" id="3.30.1330.40">
    <property type="entry name" value="RutC-like"/>
    <property type="match status" value="1"/>
</dbReference>
<evidence type="ECO:0000256" key="3">
    <source>
        <dbReference type="ARBA" id="ARBA00009504"/>
    </source>
</evidence>
<keyword evidence="6" id="KW-0132">Cell division</keyword>
<dbReference type="OrthoDB" id="10249111at2759"/>
<dbReference type="InterPro" id="IPR005141">
    <property type="entry name" value="eRF1_2"/>
</dbReference>
<organism evidence="12 13">
    <name type="scientific">Teratosphaeria nubilosa</name>
    <dbReference type="NCBI Taxonomy" id="161662"/>
    <lineage>
        <taxon>Eukaryota</taxon>
        <taxon>Fungi</taxon>
        <taxon>Dikarya</taxon>
        <taxon>Ascomycota</taxon>
        <taxon>Pezizomycotina</taxon>
        <taxon>Dothideomycetes</taxon>
        <taxon>Dothideomycetidae</taxon>
        <taxon>Mycosphaerellales</taxon>
        <taxon>Teratosphaeriaceae</taxon>
        <taxon>Teratosphaeria</taxon>
    </lineage>
</organism>
<dbReference type="NCBIfam" id="TIGR00111">
    <property type="entry name" value="pelota"/>
    <property type="match status" value="1"/>
</dbReference>
<dbReference type="GO" id="GO:0071025">
    <property type="term" value="P:RNA surveillance"/>
    <property type="evidence" value="ECO:0007669"/>
    <property type="project" value="InterPro"/>
</dbReference>
<dbReference type="PANTHER" id="PTHR10853">
    <property type="entry name" value="PELOTA"/>
    <property type="match status" value="1"/>
</dbReference>
<dbReference type="GO" id="GO:0046872">
    <property type="term" value="F:metal ion binding"/>
    <property type="evidence" value="ECO:0007669"/>
    <property type="project" value="UniProtKB-KW"/>
</dbReference>
<evidence type="ECO:0000256" key="4">
    <source>
        <dbReference type="ARBA" id="ARBA00010552"/>
    </source>
</evidence>
<protein>
    <recommendedName>
        <fullName evidence="11">eRF1/Pelota-like N-terminal domain-containing protein</fullName>
    </recommendedName>
</protein>
<comment type="similarity">
    <text evidence="4">Belongs to the RutC family.</text>
</comment>
<dbReference type="InterPro" id="IPR006056">
    <property type="entry name" value="RidA"/>
</dbReference>
<dbReference type="FunFam" id="3.30.420.60:FF:000004">
    <property type="entry name" value="Protein DOM34 homolog"/>
    <property type="match status" value="1"/>
</dbReference>
<dbReference type="NCBIfam" id="TIGR00004">
    <property type="entry name" value="Rid family detoxifying hydrolase"/>
    <property type="match status" value="1"/>
</dbReference>
<dbReference type="InterPro" id="IPR019897">
    <property type="entry name" value="RidA_CS"/>
</dbReference>
<dbReference type="FunFam" id="2.30.30.870:FF:000004">
    <property type="entry name" value="Protein DOM34 homolog"/>
    <property type="match status" value="1"/>
</dbReference>
<sequence length="539" mass="59742">MRLIKQNIERKTGAGSATLLPEEPEDMWHAYNLIRPTDLLRASAIRKVINESASGSRSNERVHTTLTIRVTKLDFDPQAAQLHVSGRVAEENKHVKLGSFHTLDLELHRNFQLEKADGWDSVSLDTLKEAINQDAKAQLWAVIMQEGLANICVITDHQTILRQRVEGSLPKKRAGSSDHDKAMQRFLQTTFDSLLRQLDLTNPRPLLLASPGYTATQFRDFIKLQASAGTNKRLQQLVPKITVAHSATGHLHNLAEVLSSPGVTSKLSDTKFARETQLMDNFFEKIRKDDTRAWYGPREVEAAVEHAAVGKGGGVLLISNSLFRSQDIATRKRWVKLVDEVYDQGGEVRVLSSMHESGKRLERLGGIAAILTYPIDDLGDVPEDEATRTIQKSLFLPIHKPSRLFITTKRFRMSTEIKPVNTKKAMQPLGPYSQAVIAGPHIFVSGQLPADAAGNLPEGSIADKTKLVCEGIKNVLEEAGSSVGRVVKTTIFLDDMAHFAEMNSVYEQYFSHKPARSCVAVKTLPKNVPVEIEAIALSS</sequence>
<dbReference type="InterPro" id="IPR005142">
    <property type="entry name" value="eRF1_3"/>
</dbReference>
<dbReference type="PROSITE" id="PS01094">
    <property type="entry name" value="UPF0076"/>
    <property type="match status" value="1"/>
</dbReference>
<evidence type="ECO:0000256" key="7">
    <source>
        <dbReference type="ARBA" id="ARBA00022723"/>
    </source>
</evidence>
<dbReference type="InterPro" id="IPR035959">
    <property type="entry name" value="RutC-like_sf"/>
</dbReference>
<evidence type="ECO:0000256" key="9">
    <source>
        <dbReference type="ARBA" id="ARBA00023254"/>
    </source>
</evidence>
<gene>
    <name evidence="12" type="ORF">EJ03DRAFT_345059</name>
</gene>
<dbReference type="SUPFAM" id="SSF55315">
    <property type="entry name" value="L30e-like"/>
    <property type="match status" value="1"/>
</dbReference>
<evidence type="ECO:0000256" key="10">
    <source>
        <dbReference type="ARBA" id="ARBA00023306"/>
    </source>
</evidence>
<dbReference type="GO" id="GO:0032790">
    <property type="term" value="P:ribosome disassembly"/>
    <property type="evidence" value="ECO:0007669"/>
    <property type="project" value="TreeGrafter"/>
</dbReference>
<evidence type="ECO:0000256" key="1">
    <source>
        <dbReference type="ARBA" id="ARBA00001968"/>
    </source>
</evidence>
<evidence type="ECO:0000256" key="8">
    <source>
        <dbReference type="ARBA" id="ARBA00022776"/>
    </source>
</evidence>
<evidence type="ECO:0000259" key="11">
    <source>
        <dbReference type="SMART" id="SM01194"/>
    </source>
</evidence>
<dbReference type="InterPro" id="IPR042226">
    <property type="entry name" value="eFR1_2_sf"/>
</dbReference>
<dbReference type="SUPFAM" id="SSF55298">
    <property type="entry name" value="YjgF-like"/>
    <property type="match status" value="1"/>
</dbReference>
<evidence type="ECO:0000313" key="12">
    <source>
        <dbReference type="EMBL" id="KAF2766503.1"/>
    </source>
</evidence>
<dbReference type="GO" id="GO:1990533">
    <property type="term" value="C:Dom34-Hbs1 complex"/>
    <property type="evidence" value="ECO:0007669"/>
    <property type="project" value="UniProtKB-ARBA"/>
</dbReference>
<dbReference type="Proteomes" id="UP000799436">
    <property type="component" value="Unassembled WGS sequence"/>
</dbReference>
<dbReference type="InterPro" id="IPR029064">
    <property type="entry name" value="Ribosomal_eL30-like_sf"/>
</dbReference>
<dbReference type="Pfam" id="PF03464">
    <property type="entry name" value="eRF1_2"/>
    <property type="match status" value="1"/>
</dbReference>
<dbReference type="SUPFAM" id="SSF53137">
    <property type="entry name" value="Translational machinery components"/>
    <property type="match status" value="1"/>
</dbReference>
<name>A0A6G1L0P7_9PEZI</name>
<dbReference type="InterPro" id="IPR038069">
    <property type="entry name" value="Pelota/DOM34_N"/>
</dbReference>
<dbReference type="GO" id="GO:0051301">
    <property type="term" value="P:cell division"/>
    <property type="evidence" value="ECO:0007669"/>
    <property type="project" value="UniProtKB-KW"/>
</dbReference>
<dbReference type="GO" id="GO:0070481">
    <property type="term" value="P:nuclear-transcribed mRNA catabolic process, non-stop decay"/>
    <property type="evidence" value="ECO:0007669"/>
    <property type="project" value="InterPro"/>
</dbReference>
<dbReference type="GO" id="GO:0051321">
    <property type="term" value="P:meiotic cell cycle"/>
    <property type="evidence" value="ECO:0007669"/>
    <property type="project" value="UniProtKB-KW"/>
</dbReference>
<dbReference type="Gene3D" id="3.30.420.60">
    <property type="entry name" value="eRF1 domain 2"/>
    <property type="match status" value="1"/>
</dbReference>
<dbReference type="Pfam" id="PF03465">
    <property type="entry name" value="eRF1_3"/>
    <property type="match status" value="1"/>
</dbReference>
<comment type="cofactor">
    <cofactor evidence="1">
        <name>a divalent metal cation</name>
        <dbReference type="ChEBI" id="CHEBI:60240"/>
    </cofactor>
</comment>
<evidence type="ECO:0000313" key="13">
    <source>
        <dbReference type="Proteomes" id="UP000799436"/>
    </source>
</evidence>
<keyword evidence="8" id="KW-0498">Mitosis</keyword>
<keyword evidence="9" id="KW-0469">Meiosis</keyword>
<dbReference type="InterPro" id="IPR005140">
    <property type="entry name" value="eRF1_Pelota-like_N"/>
</dbReference>
<dbReference type="InterPro" id="IPR004405">
    <property type="entry name" value="TF_pelota"/>
</dbReference>
<feature type="domain" description="eRF1/Pelota-like N-terminal" evidence="11">
    <location>
        <begin position="1"/>
        <end position="132"/>
    </location>
</feature>
<dbReference type="Gene3D" id="3.30.1330.30">
    <property type="match status" value="1"/>
</dbReference>
<dbReference type="Pfam" id="PF26356">
    <property type="entry name" value="Pelota_N"/>
    <property type="match status" value="1"/>
</dbReference>
<keyword evidence="13" id="KW-1185">Reference proteome</keyword>
<accession>A0A6G1L0P7</accession>
<proteinExistence type="inferred from homology"/>